<organism evidence="1 2">
    <name type="scientific">Phlebia brevispora</name>
    <dbReference type="NCBI Taxonomy" id="194682"/>
    <lineage>
        <taxon>Eukaryota</taxon>
        <taxon>Fungi</taxon>
        <taxon>Dikarya</taxon>
        <taxon>Basidiomycota</taxon>
        <taxon>Agaricomycotina</taxon>
        <taxon>Agaricomycetes</taxon>
        <taxon>Polyporales</taxon>
        <taxon>Meruliaceae</taxon>
        <taxon>Phlebia</taxon>
    </lineage>
</organism>
<comment type="caution">
    <text evidence="1">The sequence shown here is derived from an EMBL/GenBank/DDBJ whole genome shotgun (WGS) entry which is preliminary data.</text>
</comment>
<protein>
    <submittedName>
        <fullName evidence="1">Uncharacterized protein</fullName>
    </submittedName>
</protein>
<accession>A0ACC1T402</accession>
<dbReference type="Proteomes" id="UP001148662">
    <property type="component" value="Unassembled WGS sequence"/>
</dbReference>
<gene>
    <name evidence="1" type="ORF">NM688_g4127</name>
</gene>
<proteinExistence type="predicted"/>
<evidence type="ECO:0000313" key="2">
    <source>
        <dbReference type="Proteomes" id="UP001148662"/>
    </source>
</evidence>
<sequence length="147" mass="16320">MAPKELPTGLYLVRNVLAKKYLGHIRTEYGVGPEKVILLPDGTRAPFFHVERRDDGTYVIGVDGLTTIEIEGKIYAMPIAHNEAPKWAVEPLEQPHAGFLYSIKNPNFPQGWTVNQQTAYAQIFVDPFANATPEGAVFELEPVEKAA</sequence>
<name>A0ACC1T402_9APHY</name>
<keyword evidence="2" id="KW-1185">Reference proteome</keyword>
<dbReference type="EMBL" id="JANHOG010000655">
    <property type="protein sequence ID" value="KAJ3552482.1"/>
    <property type="molecule type" value="Genomic_DNA"/>
</dbReference>
<evidence type="ECO:0000313" key="1">
    <source>
        <dbReference type="EMBL" id="KAJ3552482.1"/>
    </source>
</evidence>
<reference evidence="1" key="1">
    <citation type="submission" date="2022-07" db="EMBL/GenBank/DDBJ databases">
        <title>Genome Sequence of Phlebia brevispora.</title>
        <authorList>
            <person name="Buettner E."/>
        </authorList>
    </citation>
    <scope>NUCLEOTIDE SEQUENCE</scope>
    <source>
        <strain evidence="1">MPL23</strain>
    </source>
</reference>